<reference evidence="4" key="2">
    <citation type="submission" date="2015-03" db="UniProtKB">
        <authorList>
            <consortium name="EnsemblPlants"/>
        </authorList>
    </citation>
    <scope>IDENTIFICATION</scope>
</reference>
<dbReference type="Gene3D" id="1.10.510.10">
    <property type="entry name" value="Transferase(Phosphotransferase) domain 1"/>
    <property type="match status" value="1"/>
</dbReference>
<name>A0A0D3ANQ6_BRAOL</name>
<evidence type="ECO:0000313" key="4">
    <source>
        <dbReference type="EnsemblPlants" id="Bo2g056110.1"/>
    </source>
</evidence>
<keyword evidence="5" id="KW-1185">Reference proteome</keyword>
<dbReference type="EnsemblPlants" id="Bo2g056110.1">
    <property type="protein sequence ID" value="Bo2g056110.1"/>
    <property type="gene ID" value="Bo2g056110"/>
</dbReference>
<accession>A0A0D3ANQ6</accession>
<dbReference type="Pfam" id="PF07714">
    <property type="entry name" value="PK_Tyr_Ser-Thr"/>
    <property type="match status" value="1"/>
</dbReference>
<dbReference type="SUPFAM" id="SSF56112">
    <property type="entry name" value="Protein kinase-like (PK-like)"/>
    <property type="match status" value="1"/>
</dbReference>
<reference evidence="4 5" key="1">
    <citation type="journal article" date="2014" name="Genome Biol.">
        <title>Transcriptome and methylome profiling reveals relics of genome dominance in the mesopolyploid Brassica oleracea.</title>
        <authorList>
            <person name="Parkin I.A."/>
            <person name="Koh C."/>
            <person name="Tang H."/>
            <person name="Robinson S.J."/>
            <person name="Kagale S."/>
            <person name="Clarke W.E."/>
            <person name="Town C.D."/>
            <person name="Nixon J."/>
            <person name="Krishnakumar V."/>
            <person name="Bidwell S.L."/>
            <person name="Denoeud F."/>
            <person name="Belcram H."/>
            <person name="Links M.G."/>
            <person name="Just J."/>
            <person name="Clarke C."/>
            <person name="Bender T."/>
            <person name="Huebert T."/>
            <person name="Mason A.S."/>
            <person name="Pires J.C."/>
            <person name="Barker G."/>
            <person name="Moore J."/>
            <person name="Walley P.G."/>
            <person name="Manoli S."/>
            <person name="Batley J."/>
            <person name="Edwards D."/>
            <person name="Nelson M.N."/>
            <person name="Wang X."/>
            <person name="Paterson A.H."/>
            <person name="King G."/>
            <person name="Bancroft I."/>
            <person name="Chalhoub B."/>
            <person name="Sharpe A.G."/>
        </authorList>
    </citation>
    <scope>NUCLEOTIDE SEQUENCE</scope>
    <source>
        <strain evidence="4 5">cv. TO1000</strain>
    </source>
</reference>
<sequence>MRHKRVKEVLEEWEVQYGPHRFAYKELYNATKGFKEKQVLGSGGFGQVYKGNSEFIVEISTIGRLRHPNLVRLLGYCRHRDDLFLVYDFVPNGSLDKYIYRNENQERLLGINVPSSSEMLRLLYCICIKNGYRSLFNEISNPLMF</sequence>
<dbReference type="Proteomes" id="UP000032141">
    <property type="component" value="Chromosome C2"/>
</dbReference>
<dbReference type="PANTHER" id="PTHR27007">
    <property type="match status" value="1"/>
</dbReference>
<dbReference type="OMA" id="YCRHRDD"/>
<dbReference type="GO" id="GO:0004672">
    <property type="term" value="F:protein kinase activity"/>
    <property type="evidence" value="ECO:0007669"/>
    <property type="project" value="InterPro"/>
</dbReference>
<dbReference type="InterPro" id="IPR011009">
    <property type="entry name" value="Kinase-like_dom_sf"/>
</dbReference>
<keyword evidence="2" id="KW-0067">ATP-binding</keyword>
<evidence type="ECO:0000256" key="1">
    <source>
        <dbReference type="ARBA" id="ARBA00022741"/>
    </source>
</evidence>
<dbReference type="InterPro" id="IPR001245">
    <property type="entry name" value="Ser-Thr/Tyr_kinase_cat_dom"/>
</dbReference>
<dbReference type="InterPro" id="IPR050528">
    <property type="entry name" value="L-type_Lectin-RKs"/>
</dbReference>
<dbReference type="PROSITE" id="PS50011">
    <property type="entry name" value="PROTEIN_KINASE_DOM"/>
    <property type="match status" value="1"/>
</dbReference>
<dbReference type="Gramene" id="Bo2g056110.1">
    <property type="protein sequence ID" value="Bo2g056110.1"/>
    <property type="gene ID" value="Bo2g056110"/>
</dbReference>
<dbReference type="AlphaFoldDB" id="A0A0D3ANQ6"/>
<organism evidence="4 5">
    <name type="scientific">Brassica oleracea var. oleracea</name>
    <dbReference type="NCBI Taxonomy" id="109376"/>
    <lineage>
        <taxon>Eukaryota</taxon>
        <taxon>Viridiplantae</taxon>
        <taxon>Streptophyta</taxon>
        <taxon>Embryophyta</taxon>
        <taxon>Tracheophyta</taxon>
        <taxon>Spermatophyta</taxon>
        <taxon>Magnoliopsida</taxon>
        <taxon>eudicotyledons</taxon>
        <taxon>Gunneridae</taxon>
        <taxon>Pentapetalae</taxon>
        <taxon>rosids</taxon>
        <taxon>malvids</taxon>
        <taxon>Brassicales</taxon>
        <taxon>Brassicaceae</taxon>
        <taxon>Brassiceae</taxon>
        <taxon>Brassica</taxon>
    </lineage>
</organism>
<protein>
    <recommendedName>
        <fullName evidence="3">Protein kinase domain-containing protein</fullName>
    </recommendedName>
</protein>
<keyword evidence="1" id="KW-0547">Nucleotide-binding</keyword>
<dbReference type="GO" id="GO:0005524">
    <property type="term" value="F:ATP binding"/>
    <property type="evidence" value="ECO:0007669"/>
    <property type="project" value="UniProtKB-KW"/>
</dbReference>
<dbReference type="GO" id="GO:0051707">
    <property type="term" value="P:response to other organism"/>
    <property type="evidence" value="ECO:0007669"/>
    <property type="project" value="UniProtKB-ARBA"/>
</dbReference>
<evidence type="ECO:0000256" key="2">
    <source>
        <dbReference type="ARBA" id="ARBA00022840"/>
    </source>
</evidence>
<evidence type="ECO:0000313" key="5">
    <source>
        <dbReference type="Proteomes" id="UP000032141"/>
    </source>
</evidence>
<dbReference type="HOGENOM" id="CLU_1789531_0_0_1"/>
<feature type="domain" description="Protein kinase" evidence="3">
    <location>
        <begin position="34"/>
        <end position="145"/>
    </location>
</feature>
<evidence type="ECO:0000259" key="3">
    <source>
        <dbReference type="PROSITE" id="PS50011"/>
    </source>
</evidence>
<dbReference type="InterPro" id="IPR000719">
    <property type="entry name" value="Prot_kinase_dom"/>
</dbReference>
<dbReference type="Gene3D" id="3.30.200.20">
    <property type="entry name" value="Phosphorylase Kinase, domain 1"/>
    <property type="match status" value="1"/>
</dbReference>
<proteinExistence type="predicted"/>